<dbReference type="GO" id="GO:0006355">
    <property type="term" value="P:regulation of DNA-templated transcription"/>
    <property type="evidence" value="ECO:0007669"/>
    <property type="project" value="InterPro"/>
</dbReference>
<dbReference type="AlphaFoldDB" id="A0A972VTZ3"/>
<evidence type="ECO:0000256" key="1">
    <source>
        <dbReference type="ARBA" id="ARBA00022723"/>
    </source>
</evidence>
<comment type="similarity">
    <text evidence="3">Belongs to the DNA gyrase inhibitor YacG family.</text>
</comment>
<dbReference type="EMBL" id="JABMOJ010000003">
    <property type="protein sequence ID" value="NQV63728.1"/>
    <property type="molecule type" value="Genomic_DNA"/>
</dbReference>
<dbReference type="PANTHER" id="PTHR36150">
    <property type="entry name" value="DNA GYRASE INHIBITOR YACG"/>
    <property type="match status" value="1"/>
</dbReference>
<dbReference type="SUPFAM" id="SSF57716">
    <property type="entry name" value="Glucocorticoid receptor-like (DNA-binding domain)"/>
    <property type="match status" value="1"/>
</dbReference>
<protein>
    <recommendedName>
        <fullName evidence="3">DNA gyrase inhibitor YacG</fullName>
    </recommendedName>
</protein>
<feature type="binding site" evidence="3">
    <location>
        <position position="11"/>
    </location>
    <ligand>
        <name>Zn(2+)</name>
        <dbReference type="ChEBI" id="CHEBI:29105"/>
    </ligand>
</feature>
<dbReference type="PANTHER" id="PTHR36150:SF1">
    <property type="entry name" value="DNA GYRASE INHIBITOR YACG"/>
    <property type="match status" value="1"/>
</dbReference>
<evidence type="ECO:0000256" key="2">
    <source>
        <dbReference type="ARBA" id="ARBA00022833"/>
    </source>
</evidence>
<dbReference type="NCBIfam" id="NF001638">
    <property type="entry name" value="PRK00418.1"/>
    <property type="match status" value="1"/>
</dbReference>
<name>A0A972VTZ3_9GAMM</name>
<dbReference type="GO" id="GO:0008270">
    <property type="term" value="F:zinc ion binding"/>
    <property type="evidence" value="ECO:0007669"/>
    <property type="project" value="UniProtKB-UniRule"/>
</dbReference>
<accession>A0A972VTZ3</accession>
<keyword evidence="2 3" id="KW-0862">Zinc</keyword>
<dbReference type="Gene3D" id="3.30.50.10">
    <property type="entry name" value="Erythroid Transcription Factor GATA-1, subunit A"/>
    <property type="match status" value="1"/>
</dbReference>
<reference evidence="4" key="1">
    <citation type="submission" date="2020-05" db="EMBL/GenBank/DDBJ databases">
        <title>Sulfur intermediates as new biogeochemical hubs in an aquatic model microbial ecosystem.</title>
        <authorList>
            <person name="Vigneron A."/>
        </authorList>
    </citation>
    <scope>NUCLEOTIDE SEQUENCE</scope>
    <source>
        <strain evidence="4">Bin.250</strain>
    </source>
</reference>
<feature type="binding site" evidence="3">
    <location>
        <position position="8"/>
    </location>
    <ligand>
        <name>Zn(2+)</name>
        <dbReference type="ChEBI" id="CHEBI:29105"/>
    </ligand>
</feature>
<comment type="caution">
    <text evidence="4">The sequence shown here is derived from an EMBL/GenBank/DDBJ whole genome shotgun (WGS) entry which is preliminary data.</text>
</comment>
<dbReference type="HAMAP" id="MF_00649">
    <property type="entry name" value="DNA_gyrase_inhibitor_YacG"/>
    <property type="match status" value="1"/>
</dbReference>
<organism evidence="4 5">
    <name type="scientific">SAR86 cluster bacterium</name>
    <dbReference type="NCBI Taxonomy" id="2030880"/>
    <lineage>
        <taxon>Bacteria</taxon>
        <taxon>Pseudomonadati</taxon>
        <taxon>Pseudomonadota</taxon>
        <taxon>Gammaproteobacteria</taxon>
        <taxon>SAR86 cluster</taxon>
    </lineage>
</organism>
<feature type="binding site" evidence="3">
    <location>
        <position position="31"/>
    </location>
    <ligand>
        <name>Zn(2+)</name>
        <dbReference type="ChEBI" id="CHEBI:29105"/>
    </ligand>
</feature>
<comment type="subunit">
    <text evidence="3">Interacts with GyrB.</text>
</comment>
<dbReference type="InterPro" id="IPR005584">
    <property type="entry name" value="DNA_gyrase_inhibitor_YacG"/>
</dbReference>
<feature type="binding site" evidence="3">
    <location>
        <position position="27"/>
    </location>
    <ligand>
        <name>Zn(2+)</name>
        <dbReference type="ChEBI" id="CHEBI:29105"/>
    </ligand>
</feature>
<comment type="cofactor">
    <cofactor evidence="3">
        <name>Zn(2+)</name>
        <dbReference type="ChEBI" id="CHEBI:29105"/>
    </cofactor>
    <text evidence="3">Binds 1 zinc ion.</text>
</comment>
<dbReference type="GO" id="GO:0008657">
    <property type="term" value="F:DNA topoisomerase type II (double strand cut, ATP-hydrolyzing) inhibitor activity"/>
    <property type="evidence" value="ECO:0007669"/>
    <property type="project" value="UniProtKB-UniRule"/>
</dbReference>
<dbReference type="InterPro" id="IPR013088">
    <property type="entry name" value="Znf_NHR/GATA"/>
</dbReference>
<sequence>MGALKVACPTCQQAVMWVDENIYRPFCSERCQLIDLGEWASGNRFIPTDPEHDDITAADLDQD</sequence>
<evidence type="ECO:0000313" key="4">
    <source>
        <dbReference type="EMBL" id="NQV63728.1"/>
    </source>
</evidence>
<dbReference type="Proteomes" id="UP000754644">
    <property type="component" value="Unassembled WGS sequence"/>
</dbReference>
<gene>
    <name evidence="3 4" type="primary">yacG</name>
    <name evidence="4" type="ORF">HQ497_00055</name>
</gene>
<evidence type="ECO:0000313" key="5">
    <source>
        <dbReference type="Proteomes" id="UP000754644"/>
    </source>
</evidence>
<evidence type="ECO:0000256" key="3">
    <source>
        <dbReference type="HAMAP-Rule" id="MF_00649"/>
    </source>
</evidence>
<keyword evidence="1 3" id="KW-0479">Metal-binding</keyword>
<proteinExistence type="inferred from homology"/>
<comment type="function">
    <text evidence="3">Inhibits all the catalytic activities of DNA gyrase by preventing its interaction with DNA. Acts by binding directly to the C-terminal domain of GyrB, which probably disrupts DNA binding by the gyrase.</text>
</comment>
<dbReference type="Pfam" id="PF03884">
    <property type="entry name" value="YacG"/>
    <property type="match status" value="1"/>
</dbReference>